<evidence type="ECO:0000313" key="3">
    <source>
        <dbReference type="EMBL" id="KAK4045407.1"/>
    </source>
</evidence>
<dbReference type="Proteomes" id="UP001234178">
    <property type="component" value="Unassembled WGS sequence"/>
</dbReference>
<dbReference type="SUPFAM" id="SSF56436">
    <property type="entry name" value="C-type lectin-like"/>
    <property type="match status" value="1"/>
</dbReference>
<dbReference type="PROSITE" id="PS50060">
    <property type="entry name" value="MAM_2"/>
    <property type="match status" value="1"/>
</dbReference>
<evidence type="ECO:0008006" key="5">
    <source>
        <dbReference type="Google" id="ProtNLM"/>
    </source>
</evidence>
<evidence type="ECO:0000259" key="2">
    <source>
        <dbReference type="PROSITE" id="PS50060"/>
    </source>
</evidence>
<proteinExistence type="predicted"/>
<dbReference type="SMART" id="SM00034">
    <property type="entry name" value="CLECT"/>
    <property type="match status" value="1"/>
</dbReference>
<accession>A0ABR0BA09</accession>
<dbReference type="Gene3D" id="3.10.100.10">
    <property type="entry name" value="Mannose-Binding Protein A, subunit A"/>
    <property type="match status" value="1"/>
</dbReference>
<dbReference type="InterPro" id="IPR000998">
    <property type="entry name" value="MAM_dom"/>
</dbReference>
<dbReference type="PANTHER" id="PTHR22802:SF465">
    <property type="entry name" value="AT17652P-RELATED"/>
    <property type="match status" value="1"/>
</dbReference>
<keyword evidence="4" id="KW-1185">Reference proteome</keyword>
<dbReference type="CDD" id="cd00037">
    <property type="entry name" value="CLECT"/>
    <property type="match status" value="1"/>
</dbReference>
<dbReference type="InterPro" id="IPR013320">
    <property type="entry name" value="ConA-like_dom_sf"/>
</dbReference>
<dbReference type="Gene3D" id="2.60.120.200">
    <property type="match status" value="1"/>
</dbReference>
<reference evidence="3 4" key="1">
    <citation type="journal article" date="2023" name="Nucleic Acids Res.">
        <title>The hologenome of Daphnia magna reveals possible DNA methylation and microbiome-mediated evolution of the host genome.</title>
        <authorList>
            <person name="Chaturvedi A."/>
            <person name="Li X."/>
            <person name="Dhandapani V."/>
            <person name="Marshall H."/>
            <person name="Kissane S."/>
            <person name="Cuenca-Cambronero M."/>
            <person name="Asole G."/>
            <person name="Calvet F."/>
            <person name="Ruiz-Romero M."/>
            <person name="Marangio P."/>
            <person name="Guigo R."/>
            <person name="Rago D."/>
            <person name="Mirbahai L."/>
            <person name="Eastwood N."/>
            <person name="Colbourne J.K."/>
            <person name="Zhou J."/>
            <person name="Mallon E."/>
            <person name="Orsini L."/>
        </authorList>
    </citation>
    <scope>NUCLEOTIDE SEQUENCE [LARGE SCALE GENOMIC DNA]</scope>
    <source>
        <strain evidence="3">LRV0_1</strain>
    </source>
</reference>
<dbReference type="Pfam" id="PF00629">
    <property type="entry name" value="MAM"/>
    <property type="match status" value="1"/>
</dbReference>
<feature type="domain" description="MAM" evidence="2">
    <location>
        <begin position="228"/>
        <end position="392"/>
    </location>
</feature>
<dbReference type="InterPro" id="IPR051004">
    <property type="entry name" value="DC-SIGN_domain-containing"/>
</dbReference>
<feature type="domain" description="C-type lectin" evidence="1">
    <location>
        <begin position="433"/>
        <end position="547"/>
    </location>
</feature>
<evidence type="ECO:0000313" key="4">
    <source>
        <dbReference type="Proteomes" id="UP001234178"/>
    </source>
</evidence>
<name>A0ABR0BA09_9CRUS</name>
<gene>
    <name evidence="3" type="ORF">OUZ56_033014</name>
</gene>
<dbReference type="PROSITE" id="PS50041">
    <property type="entry name" value="C_TYPE_LECTIN_2"/>
    <property type="match status" value="1"/>
</dbReference>
<sequence>MCLVLGSWMTLPALSTRDMRNFFTQLYLNENRNKLGGRCCGADQITKWKRQAQQQQQVDPSMASSYSVNATLPNMADSRSSAAYCQPLLCSNDVSRNPESGFPMRALSGLIRGRRIHWATPPISLNRTLVRCDKQQRAGNKQDRGHANTKEKCRFSIRCRGTGKQRSNIPELALYRSNSCASNKVARESTVVMKASATLIFLLSFPFLSTPFRLSGNNKDGRDGRLLDLTDFESGTTSPWIDESAADAKWLIEDFTAPFDPTQPAPTPSSGTKYLRVNRPAGTFGQAVLRSEPFDVQPGDQFRLSFWIRSDPIQVNNIQIYWSNNGVQERLLSLVEYSTPTNFEWRTASVLIPATGPVETRLSIFGFCNSGNVDAVAIDNLVVESSSQTVPPSSTVTPDPGTGTTVHTTVSTTSFPGSCPSNLGVNSVSCATLGGKCYCFSLYKVDSWYIGDSYCRTNGATLISLETQTEISLIDSYITSTSSGLDQYAYWTSGQWGGSGFTWTGSNQPFTTTNWYPGQPDDMASGYCVRLFYGGDYAGRWSDIICSGEGYTPFYFICEL</sequence>
<evidence type="ECO:0000259" key="1">
    <source>
        <dbReference type="PROSITE" id="PS50041"/>
    </source>
</evidence>
<comment type="caution">
    <text evidence="3">The sequence shown here is derived from an EMBL/GenBank/DDBJ whole genome shotgun (WGS) entry which is preliminary data.</text>
</comment>
<protein>
    <recommendedName>
        <fullName evidence="5">C-type lectin domain-containing protein</fullName>
    </recommendedName>
</protein>
<dbReference type="SUPFAM" id="SSF49899">
    <property type="entry name" value="Concanavalin A-like lectins/glucanases"/>
    <property type="match status" value="1"/>
</dbReference>
<dbReference type="InterPro" id="IPR001304">
    <property type="entry name" value="C-type_lectin-like"/>
</dbReference>
<dbReference type="InterPro" id="IPR016187">
    <property type="entry name" value="CTDL_fold"/>
</dbReference>
<dbReference type="Pfam" id="PF00059">
    <property type="entry name" value="Lectin_C"/>
    <property type="match status" value="1"/>
</dbReference>
<dbReference type="InterPro" id="IPR016186">
    <property type="entry name" value="C-type_lectin-like/link_sf"/>
</dbReference>
<dbReference type="PANTHER" id="PTHR22802">
    <property type="entry name" value="C-TYPE LECTIN SUPERFAMILY MEMBER"/>
    <property type="match status" value="1"/>
</dbReference>
<dbReference type="EMBL" id="JAOYFB010000043">
    <property type="protein sequence ID" value="KAK4045407.1"/>
    <property type="molecule type" value="Genomic_DNA"/>
</dbReference>
<organism evidence="3 4">
    <name type="scientific">Daphnia magna</name>
    <dbReference type="NCBI Taxonomy" id="35525"/>
    <lineage>
        <taxon>Eukaryota</taxon>
        <taxon>Metazoa</taxon>
        <taxon>Ecdysozoa</taxon>
        <taxon>Arthropoda</taxon>
        <taxon>Crustacea</taxon>
        <taxon>Branchiopoda</taxon>
        <taxon>Diplostraca</taxon>
        <taxon>Cladocera</taxon>
        <taxon>Anomopoda</taxon>
        <taxon>Daphniidae</taxon>
        <taxon>Daphnia</taxon>
    </lineage>
</organism>